<feature type="region of interest" description="Disordered" evidence="1">
    <location>
        <begin position="143"/>
        <end position="166"/>
    </location>
</feature>
<evidence type="ECO:0000313" key="2">
    <source>
        <dbReference type="EMBL" id="ORY67262.1"/>
    </source>
</evidence>
<feature type="compositionally biased region" description="Polar residues" evidence="1">
    <location>
        <begin position="91"/>
        <end position="106"/>
    </location>
</feature>
<feature type="compositionally biased region" description="Basic residues" evidence="1">
    <location>
        <begin position="1"/>
        <end position="19"/>
    </location>
</feature>
<sequence length="204" mass="23200">MPHNTLFHKKSKSSMRQRQTHADEHTFSHSRTTSNSSNSSNTSHISSGSYTKPNCYDPLSLHPPMALNTSPCIIPEDDEAVYGDEKEQQDPFKQSRTSNHDTQNPAPSSPIKSRRNTHVYGLKLQWPLQDWQEIPPGLAEMSEADVNAQASPRSPTSQRRPPKEHISDIEMFVKRGEWKRKGIVFHLDADAQEEQVQSFELELP</sequence>
<organism evidence="2 3">
    <name type="scientific">Pseudomassariella vexata</name>
    <dbReference type="NCBI Taxonomy" id="1141098"/>
    <lineage>
        <taxon>Eukaryota</taxon>
        <taxon>Fungi</taxon>
        <taxon>Dikarya</taxon>
        <taxon>Ascomycota</taxon>
        <taxon>Pezizomycotina</taxon>
        <taxon>Sordariomycetes</taxon>
        <taxon>Xylariomycetidae</taxon>
        <taxon>Amphisphaeriales</taxon>
        <taxon>Pseudomassariaceae</taxon>
        <taxon>Pseudomassariella</taxon>
    </lineage>
</organism>
<dbReference type="AlphaFoldDB" id="A0A1Y2E6U8"/>
<feature type="compositionally biased region" description="Low complexity" evidence="1">
    <location>
        <begin position="29"/>
        <end position="51"/>
    </location>
</feature>
<feature type="region of interest" description="Disordered" evidence="1">
    <location>
        <begin position="1"/>
        <end position="58"/>
    </location>
</feature>
<dbReference type="RefSeq" id="XP_040717886.1">
    <property type="nucleotide sequence ID" value="XM_040858148.1"/>
</dbReference>
<accession>A0A1Y2E6U8</accession>
<name>A0A1Y2E6U8_9PEZI</name>
<comment type="caution">
    <text evidence="2">The sequence shown here is derived from an EMBL/GenBank/DDBJ whole genome shotgun (WGS) entry which is preliminary data.</text>
</comment>
<evidence type="ECO:0000313" key="3">
    <source>
        <dbReference type="Proteomes" id="UP000193689"/>
    </source>
</evidence>
<dbReference type="InParanoid" id="A0A1Y2E6U8"/>
<dbReference type="Proteomes" id="UP000193689">
    <property type="component" value="Unassembled WGS sequence"/>
</dbReference>
<protein>
    <submittedName>
        <fullName evidence="2">Uncharacterized protein</fullName>
    </submittedName>
</protein>
<dbReference type="EMBL" id="MCFJ01000004">
    <property type="protein sequence ID" value="ORY67262.1"/>
    <property type="molecule type" value="Genomic_DNA"/>
</dbReference>
<proteinExistence type="predicted"/>
<gene>
    <name evidence="2" type="ORF">BCR38DRAFT_407255</name>
</gene>
<evidence type="ECO:0000256" key="1">
    <source>
        <dbReference type="SAM" id="MobiDB-lite"/>
    </source>
</evidence>
<dbReference type="OrthoDB" id="5226162at2759"/>
<feature type="region of interest" description="Disordered" evidence="1">
    <location>
        <begin position="84"/>
        <end position="116"/>
    </location>
</feature>
<reference evidence="2 3" key="1">
    <citation type="submission" date="2016-07" db="EMBL/GenBank/DDBJ databases">
        <title>Pervasive Adenine N6-methylation of Active Genes in Fungi.</title>
        <authorList>
            <consortium name="DOE Joint Genome Institute"/>
            <person name="Mondo S.J."/>
            <person name="Dannebaum R.O."/>
            <person name="Kuo R.C."/>
            <person name="Labutti K."/>
            <person name="Haridas S."/>
            <person name="Kuo A."/>
            <person name="Salamov A."/>
            <person name="Ahrendt S.R."/>
            <person name="Lipzen A."/>
            <person name="Sullivan W."/>
            <person name="Andreopoulos W.B."/>
            <person name="Clum A."/>
            <person name="Lindquist E."/>
            <person name="Daum C."/>
            <person name="Ramamoorthy G.K."/>
            <person name="Gryganskyi A."/>
            <person name="Culley D."/>
            <person name="Magnuson J.K."/>
            <person name="James T.Y."/>
            <person name="O'Malley M.A."/>
            <person name="Stajich J.E."/>
            <person name="Spatafora J.W."/>
            <person name="Visel A."/>
            <person name="Grigoriev I.V."/>
        </authorList>
    </citation>
    <scope>NUCLEOTIDE SEQUENCE [LARGE SCALE GENOMIC DNA]</scope>
    <source>
        <strain evidence="2 3">CBS 129021</strain>
    </source>
</reference>
<dbReference type="GeneID" id="63774360"/>
<keyword evidence="3" id="KW-1185">Reference proteome</keyword>